<keyword evidence="3" id="KW-1133">Transmembrane helix</keyword>
<feature type="compositionally biased region" description="Low complexity" evidence="2">
    <location>
        <begin position="190"/>
        <end position="199"/>
    </location>
</feature>
<sequence>MAPRRRIRRPWYRTRAYRLARTVVLTVSLVVGCAWWAQDEEPGAAAAAPGTPGAPGARIDARAVRQERFPTGTGLHGTPPRNGPPRQQGPRERAGGGTAETCAGAERPKRGGARAAAGGPEQRAGTRTAAGGPAQRPGARAAPHGGARRPGARSHAAGPQPPGARSHAVGPQSPGTRAGAPGPKPPGAHPGPHTTARSAPPRRPARPPGAAPRRPAPASPRRVLPRSRATRLTVPFVGIDAPVTALRLDRQRRMSAPPEGDPNLVGWYDGGPWPGEQGTAVAVGHLDTDTGPAVFAGLTEMKPGRHIEVRRADGRIAVYTVDAVRTYEKKHFPDREVYGARGRPELRLITCGGRYDRRTGYSGNVVVFAHLTEIQAPGRTAQTR</sequence>
<dbReference type="RefSeq" id="WP_398661633.1">
    <property type="nucleotide sequence ID" value="NZ_JBITDC010000026.1"/>
</dbReference>
<organism evidence="4 5">
    <name type="scientific">Streptomyces cellulosae</name>
    <dbReference type="NCBI Taxonomy" id="1968"/>
    <lineage>
        <taxon>Bacteria</taxon>
        <taxon>Bacillati</taxon>
        <taxon>Actinomycetota</taxon>
        <taxon>Actinomycetes</taxon>
        <taxon>Kitasatosporales</taxon>
        <taxon>Streptomycetaceae</taxon>
        <taxon>Streptomyces</taxon>
    </lineage>
</organism>
<name>A0ABW7YJ67_STRCE</name>
<gene>
    <name evidence="4" type="ORF">ACIA8P_42285</name>
</gene>
<dbReference type="PROSITE" id="PS51257">
    <property type="entry name" value="PROKAR_LIPOPROTEIN"/>
    <property type="match status" value="1"/>
</dbReference>
<keyword evidence="3" id="KW-0812">Transmembrane</keyword>
<evidence type="ECO:0000313" key="5">
    <source>
        <dbReference type="Proteomes" id="UP001612415"/>
    </source>
</evidence>
<dbReference type="InterPro" id="IPR023365">
    <property type="entry name" value="Sortase_dom-sf"/>
</dbReference>
<evidence type="ECO:0000256" key="2">
    <source>
        <dbReference type="SAM" id="MobiDB-lite"/>
    </source>
</evidence>
<feature type="compositionally biased region" description="Low complexity" evidence="2">
    <location>
        <begin position="44"/>
        <end position="57"/>
    </location>
</feature>
<dbReference type="InterPro" id="IPR042001">
    <property type="entry name" value="Sortase_F"/>
</dbReference>
<dbReference type="SUPFAM" id="SSF63817">
    <property type="entry name" value="Sortase"/>
    <property type="match status" value="1"/>
</dbReference>
<dbReference type="Pfam" id="PF04203">
    <property type="entry name" value="Sortase"/>
    <property type="match status" value="1"/>
</dbReference>
<feature type="compositionally biased region" description="Pro residues" evidence="2">
    <location>
        <begin position="206"/>
        <end position="218"/>
    </location>
</feature>
<feature type="compositionally biased region" description="Low complexity" evidence="2">
    <location>
        <begin position="113"/>
        <end position="145"/>
    </location>
</feature>
<keyword evidence="5" id="KW-1185">Reference proteome</keyword>
<dbReference type="NCBIfam" id="NF033748">
    <property type="entry name" value="class_F_sortase"/>
    <property type="match status" value="1"/>
</dbReference>
<proteinExistence type="predicted"/>
<feature type="region of interest" description="Disordered" evidence="2">
    <location>
        <begin position="44"/>
        <end position="229"/>
    </location>
</feature>
<comment type="caution">
    <text evidence="4">The sequence shown here is derived from an EMBL/GenBank/DDBJ whole genome shotgun (WGS) entry which is preliminary data.</text>
</comment>
<reference evidence="4 5" key="1">
    <citation type="submission" date="2024-10" db="EMBL/GenBank/DDBJ databases">
        <title>The Natural Products Discovery Center: Release of the First 8490 Sequenced Strains for Exploring Actinobacteria Biosynthetic Diversity.</title>
        <authorList>
            <person name="Kalkreuter E."/>
            <person name="Kautsar S.A."/>
            <person name="Yang D."/>
            <person name="Bader C.D."/>
            <person name="Teijaro C.N."/>
            <person name="Fluegel L."/>
            <person name="Davis C.M."/>
            <person name="Simpson J.R."/>
            <person name="Lauterbach L."/>
            <person name="Steele A.D."/>
            <person name="Gui C."/>
            <person name="Meng S."/>
            <person name="Li G."/>
            <person name="Viehrig K."/>
            <person name="Ye F."/>
            <person name="Su P."/>
            <person name="Kiefer A.F."/>
            <person name="Nichols A."/>
            <person name="Cepeda A.J."/>
            <person name="Yan W."/>
            <person name="Fan B."/>
            <person name="Jiang Y."/>
            <person name="Adhikari A."/>
            <person name="Zheng C.-J."/>
            <person name="Schuster L."/>
            <person name="Cowan T.M."/>
            <person name="Smanski M.J."/>
            <person name="Chevrette M.G."/>
            <person name="De Carvalho L.P.S."/>
            <person name="Shen B."/>
        </authorList>
    </citation>
    <scope>NUCLEOTIDE SEQUENCE [LARGE SCALE GENOMIC DNA]</scope>
    <source>
        <strain evidence="4 5">NPDC051599</strain>
    </source>
</reference>
<feature type="compositionally biased region" description="Basic and acidic residues" evidence="2">
    <location>
        <begin position="59"/>
        <end position="68"/>
    </location>
</feature>
<evidence type="ECO:0000256" key="1">
    <source>
        <dbReference type="ARBA" id="ARBA00022801"/>
    </source>
</evidence>
<protein>
    <submittedName>
        <fullName evidence="4">Class F sortase</fullName>
    </submittedName>
</protein>
<keyword evidence="3" id="KW-0472">Membrane</keyword>
<dbReference type="InterPro" id="IPR005754">
    <property type="entry name" value="Sortase"/>
</dbReference>
<dbReference type="Proteomes" id="UP001612415">
    <property type="component" value="Unassembled WGS sequence"/>
</dbReference>
<evidence type="ECO:0000256" key="3">
    <source>
        <dbReference type="SAM" id="Phobius"/>
    </source>
</evidence>
<keyword evidence="1" id="KW-0378">Hydrolase</keyword>
<dbReference type="Gene3D" id="2.40.260.10">
    <property type="entry name" value="Sortase"/>
    <property type="match status" value="1"/>
</dbReference>
<evidence type="ECO:0000313" key="4">
    <source>
        <dbReference type="EMBL" id="MFI5681168.1"/>
    </source>
</evidence>
<dbReference type="CDD" id="cd05829">
    <property type="entry name" value="Sortase_F"/>
    <property type="match status" value="1"/>
</dbReference>
<accession>A0ABW7YJ67</accession>
<dbReference type="EMBL" id="JBITDC010000026">
    <property type="protein sequence ID" value="MFI5681168.1"/>
    <property type="molecule type" value="Genomic_DNA"/>
</dbReference>
<feature type="transmembrane region" description="Helical" evidence="3">
    <location>
        <begin position="20"/>
        <end position="37"/>
    </location>
</feature>